<dbReference type="InterPro" id="IPR000794">
    <property type="entry name" value="Beta-ketoacyl_synthase"/>
</dbReference>
<feature type="domain" description="Ketosynthase family 3 (KS3)" evidence="4">
    <location>
        <begin position="1"/>
        <end position="220"/>
    </location>
</feature>
<keyword evidence="5" id="KW-0012">Acyltransferase</keyword>
<evidence type="ECO:0000256" key="2">
    <source>
        <dbReference type="ARBA" id="ARBA00022679"/>
    </source>
</evidence>
<dbReference type="InterPro" id="IPR016039">
    <property type="entry name" value="Thiolase-like"/>
</dbReference>
<keyword evidence="2 3" id="KW-0808">Transferase</keyword>
<accession>H1RYP1</accession>
<evidence type="ECO:0000313" key="5">
    <source>
        <dbReference type="EMBL" id="EHP44732.1"/>
    </source>
</evidence>
<dbReference type="GO" id="GO:0006633">
    <property type="term" value="P:fatty acid biosynthetic process"/>
    <property type="evidence" value="ECO:0007669"/>
    <property type="project" value="TreeGrafter"/>
</dbReference>
<dbReference type="PANTHER" id="PTHR11712:SF320">
    <property type="entry name" value="BETA-KETOACYL SYNTHASE"/>
    <property type="match status" value="1"/>
</dbReference>
<gene>
    <name evidence="5" type="ORF">OR16_01895</name>
</gene>
<name>H1RYP1_9BURK</name>
<dbReference type="Pfam" id="PF00109">
    <property type="entry name" value="ketoacyl-synt"/>
    <property type="match status" value="1"/>
</dbReference>
<dbReference type="Pfam" id="PF02801">
    <property type="entry name" value="Ketoacyl-synt_C"/>
    <property type="match status" value="1"/>
</dbReference>
<dbReference type="EMBL" id="AHJE01000003">
    <property type="protein sequence ID" value="EHP44732.1"/>
    <property type="molecule type" value="Genomic_DNA"/>
</dbReference>
<sequence>MLEAGLIDAAVVGGVDSLCHTTLYGFNSLELVSSQACRPYDAQRDGISIGEGAAFGLLERLPTASAGDDILLLGIGESSDAHHMSAPHPQGLGARMAMAQALAGAGLTPAQIDYVNLHGTATRSNDAAEGKAMLDLLPGVPCSSTKGATGHTLGAAGAIEAVICALALRHGLLPAGINTTEPDPELPLDYLLQNREQPVHRVLSNAFGFGGSNCSLLFGRADSPG</sequence>
<evidence type="ECO:0000259" key="4">
    <source>
        <dbReference type="PROSITE" id="PS52004"/>
    </source>
</evidence>
<dbReference type="Proteomes" id="UP000005808">
    <property type="component" value="Unassembled WGS sequence"/>
</dbReference>
<dbReference type="EC" id="2.3.1.41" evidence="5"/>
<dbReference type="InterPro" id="IPR020841">
    <property type="entry name" value="PKS_Beta-ketoAc_synthase_dom"/>
</dbReference>
<reference evidence="5 6" key="1">
    <citation type="journal article" date="2012" name="J. Bacteriol.">
        <title>De Novo Genome Project of Cupriavidus basilensis OR16.</title>
        <authorList>
            <person name="Cserhati M."/>
            <person name="Kriszt B."/>
            <person name="Szoboszlay S."/>
            <person name="Toth A."/>
            <person name="Szabo I."/>
            <person name="Tancsics A."/>
            <person name="Nagy I."/>
            <person name="Horvath B."/>
            <person name="Nagy I."/>
            <person name="Kukolya J."/>
        </authorList>
    </citation>
    <scope>NUCLEOTIDE SEQUENCE [LARGE SCALE GENOMIC DNA]</scope>
    <source>
        <strain evidence="5 6">OR16</strain>
    </source>
</reference>
<dbReference type="SMART" id="SM00825">
    <property type="entry name" value="PKS_KS"/>
    <property type="match status" value="1"/>
</dbReference>
<dbReference type="GO" id="GO:0005829">
    <property type="term" value="C:cytosol"/>
    <property type="evidence" value="ECO:0007669"/>
    <property type="project" value="TreeGrafter"/>
</dbReference>
<comment type="caution">
    <text evidence="5">The sequence shown here is derived from an EMBL/GenBank/DDBJ whole genome shotgun (WGS) entry which is preliminary data.</text>
</comment>
<protein>
    <submittedName>
        <fullName evidence="5">3-oxoacyl-(Acyl carrier protein) synthase I</fullName>
        <ecNumber evidence="5">2.3.1.41</ecNumber>
    </submittedName>
</protein>
<dbReference type="PROSITE" id="PS52004">
    <property type="entry name" value="KS3_2"/>
    <property type="match status" value="1"/>
</dbReference>
<dbReference type="CDD" id="cd00834">
    <property type="entry name" value="KAS_I_II"/>
    <property type="match status" value="1"/>
</dbReference>
<dbReference type="SUPFAM" id="SSF53901">
    <property type="entry name" value="Thiolase-like"/>
    <property type="match status" value="1"/>
</dbReference>
<evidence type="ECO:0000256" key="3">
    <source>
        <dbReference type="RuleBase" id="RU003694"/>
    </source>
</evidence>
<dbReference type="PANTHER" id="PTHR11712">
    <property type="entry name" value="POLYKETIDE SYNTHASE-RELATED"/>
    <property type="match status" value="1"/>
</dbReference>
<dbReference type="PATRIC" id="fig|1127483.3.peg.391"/>
<evidence type="ECO:0000256" key="1">
    <source>
        <dbReference type="ARBA" id="ARBA00008467"/>
    </source>
</evidence>
<dbReference type="InterPro" id="IPR014030">
    <property type="entry name" value="Ketoacyl_synth_N"/>
</dbReference>
<evidence type="ECO:0000313" key="6">
    <source>
        <dbReference type="Proteomes" id="UP000005808"/>
    </source>
</evidence>
<dbReference type="Gene3D" id="3.40.47.10">
    <property type="match status" value="1"/>
</dbReference>
<dbReference type="InterPro" id="IPR014031">
    <property type="entry name" value="Ketoacyl_synth_C"/>
</dbReference>
<organism evidence="5 6">
    <name type="scientific">Cupriavidus basilensis OR16</name>
    <dbReference type="NCBI Taxonomy" id="1127483"/>
    <lineage>
        <taxon>Bacteria</taxon>
        <taxon>Pseudomonadati</taxon>
        <taxon>Pseudomonadota</taxon>
        <taxon>Betaproteobacteria</taxon>
        <taxon>Burkholderiales</taxon>
        <taxon>Burkholderiaceae</taxon>
        <taxon>Cupriavidus</taxon>
    </lineage>
</organism>
<comment type="similarity">
    <text evidence="1 3">Belongs to the thiolase-like superfamily. Beta-ketoacyl-ACP synthases family.</text>
</comment>
<proteinExistence type="inferred from homology"/>
<dbReference type="GO" id="GO:0004315">
    <property type="term" value="F:3-oxoacyl-[acyl-carrier-protein] synthase activity"/>
    <property type="evidence" value="ECO:0007669"/>
    <property type="project" value="UniProtKB-EC"/>
</dbReference>
<dbReference type="AlphaFoldDB" id="H1RYP1"/>